<reference evidence="2" key="1">
    <citation type="submission" date="2021-02" db="EMBL/GenBank/DDBJ databases">
        <authorList>
            <person name="Nowell W R."/>
        </authorList>
    </citation>
    <scope>NUCLEOTIDE SEQUENCE</scope>
</reference>
<dbReference type="Proteomes" id="UP000682733">
    <property type="component" value="Unassembled WGS sequence"/>
</dbReference>
<dbReference type="InterPro" id="IPR027417">
    <property type="entry name" value="P-loop_NTPase"/>
</dbReference>
<evidence type="ECO:0000259" key="1">
    <source>
        <dbReference type="Pfam" id="PF12781"/>
    </source>
</evidence>
<accession>A0A8S2KVR9</accession>
<organism evidence="2 3">
    <name type="scientific">Didymodactylos carnosus</name>
    <dbReference type="NCBI Taxonomy" id="1234261"/>
    <lineage>
        <taxon>Eukaryota</taxon>
        <taxon>Metazoa</taxon>
        <taxon>Spiralia</taxon>
        <taxon>Gnathifera</taxon>
        <taxon>Rotifera</taxon>
        <taxon>Eurotatoria</taxon>
        <taxon>Bdelloidea</taxon>
        <taxon>Philodinida</taxon>
        <taxon>Philodinidae</taxon>
        <taxon>Didymodactylos</taxon>
    </lineage>
</organism>
<evidence type="ECO:0000313" key="2">
    <source>
        <dbReference type="EMBL" id="CAF3871527.1"/>
    </source>
</evidence>
<dbReference type="InterPro" id="IPR035706">
    <property type="entry name" value="AAA_9"/>
</dbReference>
<dbReference type="AlphaFoldDB" id="A0A8S2KVR9"/>
<dbReference type="GO" id="GO:0030286">
    <property type="term" value="C:dynein complex"/>
    <property type="evidence" value="ECO:0007669"/>
    <property type="project" value="InterPro"/>
</dbReference>
<proteinExistence type="predicted"/>
<feature type="non-terminal residue" evidence="2">
    <location>
        <position position="1"/>
    </location>
</feature>
<dbReference type="Pfam" id="PF12781">
    <property type="entry name" value="AAA_9"/>
    <property type="match status" value="1"/>
</dbReference>
<dbReference type="GO" id="GO:0051959">
    <property type="term" value="F:dynein light intermediate chain binding"/>
    <property type="evidence" value="ECO:0007669"/>
    <property type="project" value="InterPro"/>
</dbReference>
<sequence>VEGRQFVVLGDKEVDYDPNFRMYLTSKLPNPRLTPAHFGKSMVINYTVTLKGLEDQLLSVIVKNERKELEEQRERLIQETSVNKKLLKDLEDALLRELSTSTGNMLDN</sequence>
<dbReference type="GO" id="GO:0045505">
    <property type="term" value="F:dynein intermediate chain binding"/>
    <property type="evidence" value="ECO:0007669"/>
    <property type="project" value="InterPro"/>
</dbReference>
<evidence type="ECO:0000313" key="3">
    <source>
        <dbReference type="Proteomes" id="UP000682733"/>
    </source>
</evidence>
<dbReference type="Gene3D" id="6.10.140.1060">
    <property type="match status" value="1"/>
</dbReference>
<dbReference type="InterPro" id="IPR026983">
    <property type="entry name" value="DHC"/>
</dbReference>
<feature type="non-terminal residue" evidence="2">
    <location>
        <position position="108"/>
    </location>
</feature>
<dbReference type="GO" id="GO:0007018">
    <property type="term" value="P:microtubule-based movement"/>
    <property type="evidence" value="ECO:0007669"/>
    <property type="project" value="InterPro"/>
</dbReference>
<dbReference type="Gene3D" id="3.40.50.300">
    <property type="entry name" value="P-loop containing nucleotide triphosphate hydrolases"/>
    <property type="match status" value="1"/>
</dbReference>
<dbReference type="EMBL" id="CAJOBA010011620">
    <property type="protein sequence ID" value="CAF3871527.1"/>
    <property type="molecule type" value="Genomic_DNA"/>
</dbReference>
<feature type="domain" description="Dynein heavy chain ATP-binding dynein motor region" evidence="1">
    <location>
        <begin position="3"/>
        <end position="108"/>
    </location>
</feature>
<protein>
    <recommendedName>
        <fullName evidence="1">Dynein heavy chain ATP-binding dynein motor region domain-containing protein</fullName>
    </recommendedName>
</protein>
<gene>
    <name evidence="2" type="ORF">TMI583_LOCUS19660</name>
</gene>
<dbReference type="PANTHER" id="PTHR22878:SF63">
    <property type="entry name" value="DYNEIN AXONEMAL HEAVY CHAIN 10"/>
    <property type="match status" value="1"/>
</dbReference>
<comment type="caution">
    <text evidence="2">The sequence shown here is derived from an EMBL/GenBank/DDBJ whole genome shotgun (WGS) entry which is preliminary data.</text>
</comment>
<dbReference type="PANTHER" id="PTHR22878">
    <property type="entry name" value="DYNEIN HEAVY CHAIN 6, AXONEMAL-LIKE-RELATED"/>
    <property type="match status" value="1"/>
</dbReference>
<name>A0A8S2KVR9_9BILA</name>